<sequence>MQNFWKSFFLTNRFFAGLGLLVALMIVGQYYQPVFIMAQISFTLFVFLFITDTILIYHKGSNKKILGSRNLPERFSNGDTNKVQLFISNKFNFPVRVSVIDELPFQFQKRDFMEEFSLNPSQEKNFYYQVKPVTRGEYLFGAMNINICSPLKLIKRRYIFSQDAMVKVYPSFVEMKKFELLAISNRLTEVGIKKIRKIGHQMEFDQIRDYITGDDYRTINWKATARKGHLMVNQYQDEKSQQVFNLIDMSRSMKMPFEGMTLLDYAINTSLVISNIAMLKHDKAGLFTFSNSIHSMLPASRNGRHMQSIMEVLYNQKTQFPESNLELLYAQVRRKIPHRSLLVLYTNFESISSARKQIAYLQALAKTHLLVVVFFKNTEVNKITDQRATSIEDIYVKTIAEKFVYDKKLIVRELNQHGIQTILTTPGELTVNTINKYLEIKSRGIL</sequence>
<evidence type="ECO:0000259" key="2">
    <source>
        <dbReference type="Pfam" id="PF01882"/>
    </source>
</evidence>
<evidence type="ECO:0000313" key="4">
    <source>
        <dbReference type="Proteomes" id="UP001207408"/>
    </source>
</evidence>
<keyword evidence="1" id="KW-1133">Transmembrane helix</keyword>
<accession>A0AAE3SLW4</accession>
<dbReference type="PANTHER" id="PTHR33608:SF3">
    <property type="entry name" value="SLR2013 PROTEIN"/>
    <property type="match status" value="1"/>
</dbReference>
<feature type="transmembrane region" description="Helical" evidence="1">
    <location>
        <begin position="12"/>
        <end position="31"/>
    </location>
</feature>
<keyword evidence="4" id="KW-1185">Reference proteome</keyword>
<dbReference type="AlphaFoldDB" id="A0AAE3SLW4"/>
<feature type="domain" description="DUF58" evidence="2">
    <location>
        <begin position="206"/>
        <end position="372"/>
    </location>
</feature>
<dbReference type="PANTHER" id="PTHR33608">
    <property type="entry name" value="BLL2464 PROTEIN"/>
    <property type="match status" value="1"/>
</dbReference>
<feature type="transmembrane region" description="Helical" evidence="1">
    <location>
        <begin position="37"/>
        <end position="57"/>
    </location>
</feature>
<dbReference type="RefSeq" id="WP_301202366.1">
    <property type="nucleotide sequence ID" value="NZ_JAPDPI010000067.1"/>
</dbReference>
<protein>
    <submittedName>
        <fullName evidence="3">DUF58 domain-containing protein</fullName>
    </submittedName>
</protein>
<dbReference type="SUPFAM" id="SSF53300">
    <property type="entry name" value="vWA-like"/>
    <property type="match status" value="1"/>
</dbReference>
<comment type="caution">
    <text evidence="3">The sequence shown here is derived from an EMBL/GenBank/DDBJ whole genome shotgun (WGS) entry which is preliminary data.</text>
</comment>
<dbReference type="InterPro" id="IPR002881">
    <property type="entry name" value="DUF58"/>
</dbReference>
<evidence type="ECO:0000313" key="3">
    <source>
        <dbReference type="EMBL" id="MCW3807879.1"/>
    </source>
</evidence>
<proteinExistence type="predicted"/>
<evidence type="ECO:0000256" key="1">
    <source>
        <dbReference type="SAM" id="Phobius"/>
    </source>
</evidence>
<keyword evidence="1" id="KW-0812">Transmembrane</keyword>
<organism evidence="3 4">
    <name type="scientific">Plebeiibacterium marinum</name>
    <dbReference type="NCBI Taxonomy" id="2992111"/>
    <lineage>
        <taxon>Bacteria</taxon>
        <taxon>Pseudomonadati</taxon>
        <taxon>Bacteroidota</taxon>
        <taxon>Bacteroidia</taxon>
        <taxon>Marinilabiliales</taxon>
        <taxon>Marinilabiliaceae</taxon>
        <taxon>Plebeiibacterium</taxon>
    </lineage>
</organism>
<dbReference type="Proteomes" id="UP001207408">
    <property type="component" value="Unassembled WGS sequence"/>
</dbReference>
<reference evidence="3" key="1">
    <citation type="submission" date="2022-10" db="EMBL/GenBank/DDBJ databases">
        <authorList>
            <person name="Yu W.X."/>
        </authorList>
    </citation>
    <scope>NUCLEOTIDE SEQUENCE</scope>
    <source>
        <strain evidence="3">D04</strain>
    </source>
</reference>
<dbReference type="Pfam" id="PF01882">
    <property type="entry name" value="DUF58"/>
    <property type="match status" value="1"/>
</dbReference>
<keyword evidence="1" id="KW-0472">Membrane</keyword>
<name>A0AAE3SLW4_9BACT</name>
<dbReference type="EMBL" id="JAPDPI010000067">
    <property type="protein sequence ID" value="MCW3807879.1"/>
    <property type="molecule type" value="Genomic_DNA"/>
</dbReference>
<gene>
    <name evidence="3" type="ORF">OM074_19800</name>
</gene>
<dbReference type="InterPro" id="IPR036465">
    <property type="entry name" value="vWFA_dom_sf"/>
</dbReference>